<evidence type="ECO:0008006" key="7">
    <source>
        <dbReference type="Google" id="ProtNLM"/>
    </source>
</evidence>
<dbReference type="Pfam" id="PF00567">
    <property type="entry name" value="TUDOR"/>
    <property type="match status" value="1"/>
</dbReference>
<dbReference type="CDD" id="cd00180">
    <property type="entry name" value="PKc"/>
    <property type="match status" value="1"/>
</dbReference>
<dbReference type="InterPro" id="IPR035437">
    <property type="entry name" value="SNase_OB-fold_sf"/>
</dbReference>
<dbReference type="EMBL" id="JAODUP010001060">
    <property type="protein sequence ID" value="KAK2141655.1"/>
    <property type="molecule type" value="Genomic_DNA"/>
</dbReference>
<feature type="domain" description="Tudor" evidence="4">
    <location>
        <begin position="156"/>
        <end position="215"/>
    </location>
</feature>
<feature type="domain" description="Protein kinase" evidence="3">
    <location>
        <begin position="664"/>
        <end position="900"/>
    </location>
</feature>
<dbReference type="GO" id="GO:0005524">
    <property type="term" value="F:ATP binding"/>
    <property type="evidence" value="ECO:0007669"/>
    <property type="project" value="InterPro"/>
</dbReference>
<dbReference type="Gene3D" id="1.10.510.10">
    <property type="entry name" value="Transferase(Phosphotransferase) domain 1"/>
    <property type="match status" value="1"/>
</dbReference>
<evidence type="ECO:0000313" key="6">
    <source>
        <dbReference type="Proteomes" id="UP001208570"/>
    </source>
</evidence>
<dbReference type="Proteomes" id="UP001208570">
    <property type="component" value="Unassembled WGS sequence"/>
</dbReference>
<dbReference type="SUPFAM" id="SSF54928">
    <property type="entry name" value="RNA-binding domain, RBD"/>
    <property type="match status" value="1"/>
</dbReference>
<dbReference type="InterPro" id="IPR050621">
    <property type="entry name" value="Tudor_domain_containing"/>
</dbReference>
<sequence>MDGKTGGKYAFVSFAEEESATTALAHKGHMYKDMAIIVKPATKRRDAVKGPSGDQIPGGIRLGTNKFNMNQNRPDLVSTVPVKRSPHTSGDSTSSCVWKQTIDLQPGEMVTIIATHVDSPTTLYGQIKDKVKQQDVLKMFQILASLCNSCEPYSGLPEPDKVYAAKFSQDGNWYRCKVLSLKDDDQCEVQYIDYGNKEVVKNVDLRVIPSKQVTKPYAIRCSLFGLRSVYDSGTIGFLRGVEKLESLILDKEINARVAHIYNPGIHKLMLPLEVKSEDKDIGNEVAEAGFATRPSTRTDSSGSRSQELKPAFLRSSVEQRIHEAGEEVFGVSSNHRSFQTSPSANFECQSAPTIDTWKPNKNVSTPVMTQNTLMASSGPLQQTQDAVIRLQTELSTASSEISFLKNELLKYQRHCEELRHLEKEKNDVFLECSKIKADFMAREVQLENVVKRLQENSLNQRAVLSALQKTHSNFLQPDVNGNMTLIEVLNHYHDWKAQKMVEFREKRVQTNTCHNLLNGSLNLLQQELALDIAASGSNSLTAANLDDPLNKYTAAVYDEINVTDIEICSELANIDQLLSQHDASQRLAQQLEEWLEMKPDLTTLVSVRKTIKSLKSKLRHKLADKQDLEESDACDKEELHRVDEEVFSLREELQQAFVEEDGCLNVLAKLYRNHFPELIIQYPEAGIDVEMEFIVDDCHVVPKVDFLHQVMVYSSIHNPNIVSIETVFSIKDKRNIYIQLPYYETTIHDIVSGAVPSRKKLHSILSGVIHGLNSLHEAKLIHGAVHPNNIFIDSEATGILAEFDFAKTLMQRVERTYTTSNGLTFVPPEVTTTGHISEASDVYCFGLLALWIATAKSSRVPCLDNISIEDSNLLELLHATLCENPARRPTTGQLLSFAYFTNVPDDMTSSPIRNNPEELTLQLRPKQPSPPVSERNHTGILKNGSQSPSPPAVCESFVQPVGGIAAVAEALSGTLSAGLDGTTQDDVEIAELSDKEICDIFTGRDLSCSHCPDVLIDIPALEEDEPEGKGREENLLQGCEEDGLGFGRMCDADIPALPFCDEECGSGCPLHVEDIKSEPSPTAIDSQPAVDEPVTAENEVIDGECDTAAVSRDLAVSSSSLS</sequence>
<dbReference type="InterPro" id="IPR000719">
    <property type="entry name" value="Prot_kinase_dom"/>
</dbReference>
<comment type="caution">
    <text evidence="5">The sequence shown here is derived from an EMBL/GenBank/DDBJ whole genome shotgun (WGS) entry which is preliminary data.</text>
</comment>
<keyword evidence="6" id="KW-1185">Reference proteome</keyword>
<accession>A0AAD9MQF9</accession>
<dbReference type="SUPFAM" id="SSF56112">
    <property type="entry name" value="Protein kinase-like (PK-like)"/>
    <property type="match status" value="1"/>
</dbReference>
<dbReference type="AlphaFoldDB" id="A0AAD9MQF9"/>
<name>A0AAD9MQF9_9ANNE</name>
<feature type="region of interest" description="Disordered" evidence="2">
    <location>
        <begin position="1076"/>
        <end position="1096"/>
    </location>
</feature>
<dbReference type="PROSITE" id="PS50011">
    <property type="entry name" value="PROTEIN_KINASE_DOM"/>
    <property type="match status" value="1"/>
</dbReference>
<gene>
    <name evidence="5" type="ORF">LSH36_1060g00008</name>
</gene>
<dbReference type="PANTHER" id="PTHR22948:SF73">
    <property type="entry name" value="SERINE_THREONINE-PROTEIN KINASE 31"/>
    <property type="match status" value="1"/>
</dbReference>
<feature type="coiled-coil region" evidence="1">
    <location>
        <begin position="380"/>
        <end position="456"/>
    </location>
</feature>
<protein>
    <recommendedName>
        <fullName evidence="7">Serine/threonine-protein kinase 31</fullName>
    </recommendedName>
</protein>
<evidence type="ECO:0000256" key="1">
    <source>
        <dbReference type="SAM" id="Coils"/>
    </source>
</evidence>
<evidence type="ECO:0000259" key="3">
    <source>
        <dbReference type="PROSITE" id="PS50011"/>
    </source>
</evidence>
<feature type="region of interest" description="Disordered" evidence="2">
    <location>
        <begin position="923"/>
        <end position="951"/>
    </location>
</feature>
<proteinExistence type="predicted"/>
<evidence type="ECO:0000313" key="5">
    <source>
        <dbReference type="EMBL" id="KAK2141655.1"/>
    </source>
</evidence>
<reference evidence="5" key="1">
    <citation type="journal article" date="2023" name="Mol. Biol. Evol.">
        <title>Third-Generation Sequencing Reveals the Adaptive Role of the Epigenome in Three Deep-Sea Polychaetes.</title>
        <authorList>
            <person name="Perez M."/>
            <person name="Aroh O."/>
            <person name="Sun Y."/>
            <person name="Lan Y."/>
            <person name="Juniper S.K."/>
            <person name="Young C.R."/>
            <person name="Angers B."/>
            <person name="Qian P.Y."/>
        </authorList>
    </citation>
    <scope>NUCLEOTIDE SEQUENCE</scope>
    <source>
        <strain evidence="5">P08H-3</strain>
    </source>
</reference>
<dbReference type="PANTHER" id="PTHR22948">
    <property type="entry name" value="TUDOR DOMAIN CONTAINING PROTEIN"/>
    <property type="match status" value="1"/>
</dbReference>
<dbReference type="SMART" id="SM00220">
    <property type="entry name" value="S_TKc"/>
    <property type="match status" value="1"/>
</dbReference>
<keyword evidence="1" id="KW-0175">Coiled coil</keyword>
<dbReference type="InterPro" id="IPR035979">
    <property type="entry name" value="RBD_domain_sf"/>
</dbReference>
<dbReference type="GO" id="GO:0003676">
    <property type="term" value="F:nucleic acid binding"/>
    <property type="evidence" value="ECO:0007669"/>
    <property type="project" value="InterPro"/>
</dbReference>
<dbReference type="Pfam" id="PF00069">
    <property type="entry name" value="Pkinase"/>
    <property type="match status" value="1"/>
</dbReference>
<dbReference type="PROSITE" id="PS50304">
    <property type="entry name" value="TUDOR"/>
    <property type="match status" value="1"/>
</dbReference>
<dbReference type="GO" id="GO:0004672">
    <property type="term" value="F:protein kinase activity"/>
    <property type="evidence" value="ECO:0007669"/>
    <property type="project" value="InterPro"/>
</dbReference>
<evidence type="ECO:0000259" key="4">
    <source>
        <dbReference type="PROSITE" id="PS50304"/>
    </source>
</evidence>
<dbReference type="Gene3D" id="2.40.50.90">
    <property type="match status" value="1"/>
</dbReference>
<dbReference type="Gene3D" id="2.30.30.140">
    <property type="match status" value="1"/>
</dbReference>
<dbReference type="FunFam" id="2.30.30.140:FF:000018">
    <property type="entry name" value="Serine/threonine-protein kinase 31"/>
    <property type="match status" value="1"/>
</dbReference>
<dbReference type="InterPro" id="IPR011009">
    <property type="entry name" value="Kinase-like_dom_sf"/>
</dbReference>
<organism evidence="5 6">
    <name type="scientific">Paralvinella palmiformis</name>
    <dbReference type="NCBI Taxonomy" id="53620"/>
    <lineage>
        <taxon>Eukaryota</taxon>
        <taxon>Metazoa</taxon>
        <taxon>Spiralia</taxon>
        <taxon>Lophotrochozoa</taxon>
        <taxon>Annelida</taxon>
        <taxon>Polychaeta</taxon>
        <taxon>Sedentaria</taxon>
        <taxon>Canalipalpata</taxon>
        <taxon>Terebellida</taxon>
        <taxon>Terebelliformia</taxon>
        <taxon>Alvinellidae</taxon>
        <taxon>Paralvinella</taxon>
    </lineage>
</organism>
<evidence type="ECO:0000256" key="2">
    <source>
        <dbReference type="SAM" id="MobiDB-lite"/>
    </source>
</evidence>
<dbReference type="SUPFAM" id="SSF63748">
    <property type="entry name" value="Tudor/PWWP/MBT"/>
    <property type="match status" value="1"/>
</dbReference>
<dbReference type="SMART" id="SM00333">
    <property type="entry name" value="TUDOR"/>
    <property type="match status" value="1"/>
</dbReference>
<dbReference type="InterPro" id="IPR002999">
    <property type="entry name" value="Tudor"/>
</dbReference>